<dbReference type="Pfam" id="PF02765">
    <property type="entry name" value="POT1"/>
    <property type="match status" value="1"/>
</dbReference>
<keyword evidence="5" id="KW-0158">Chromosome</keyword>
<evidence type="ECO:0000313" key="12">
    <source>
        <dbReference type="Proteomes" id="UP000236621"/>
    </source>
</evidence>
<dbReference type="PANTHER" id="PTHR14513:SF0">
    <property type="entry name" value="PROTECTION OF TELOMERES PROTEIN 1"/>
    <property type="match status" value="1"/>
</dbReference>
<evidence type="ECO:0000256" key="1">
    <source>
        <dbReference type="ARBA" id="ARBA00004123"/>
    </source>
</evidence>
<evidence type="ECO:0000256" key="8">
    <source>
        <dbReference type="ARBA" id="ARBA00023242"/>
    </source>
</evidence>
<gene>
    <name evidence="11" type="ORF">TCAP_00370</name>
</gene>
<dbReference type="AlphaFoldDB" id="A0A2K3QQ95"/>
<dbReference type="GO" id="GO:0010521">
    <property type="term" value="F:telomerase inhibitor activity"/>
    <property type="evidence" value="ECO:0007669"/>
    <property type="project" value="TreeGrafter"/>
</dbReference>
<dbReference type="GO" id="GO:0000783">
    <property type="term" value="C:nuclear telomere cap complex"/>
    <property type="evidence" value="ECO:0007669"/>
    <property type="project" value="TreeGrafter"/>
</dbReference>
<dbReference type="GO" id="GO:0016233">
    <property type="term" value="P:telomere capping"/>
    <property type="evidence" value="ECO:0007669"/>
    <property type="project" value="TreeGrafter"/>
</dbReference>
<evidence type="ECO:0000256" key="2">
    <source>
        <dbReference type="ARBA" id="ARBA00004574"/>
    </source>
</evidence>
<dbReference type="STRING" id="45235.A0A2K3QQ95"/>
<accession>A0A2K3QQ95</accession>
<sequence length="695" mass="78680">TIHRLVEQHWSHPKVTRRDAPTSECGGRYIDMAQPGNQKPPSGFVTVRDILDGKHGVGSKVNVIGVVTDFRAPIPTRGKDWKCQIRIFDQSVEYDGRESLMLNIFWPQENMPDAGCGDVIAIFAAKVQQYHSESISLCTNWTTDIHIYQADKIPDPPEEASVALRPSTRKQTSGLSKAELGFVAVLYHTIDKERLPAQEKFEDMRERSSNVKDKFRELKDVLDGNFADTVVQIVRDPYDLGDKFTLWVSDYTENQLFFHFSFTGGNVAEGQVGDPFGYLAKFSNSQKKAEWTGPFGKRSMQVTCFEPHASVIRNQGLSNGSWVSLRNMQFKLGHNGSNLEGYLREDRGAHGIKINIVPLNPTEDPESVSPQLKNAIRRLRDYEKAKKGQLKDMADAANAGRKRKADLGLDTEQPTKMNSRAQRKAERAKKFKRVEPEKALIPVPDLSTQVKCENENKPTSFVAEILEPVHHTMMIDKEIVKLQLPFMNARYRTHVRVINFMPSKLEDFACPKKAASDFDVLSDKSGSESESELEPGQDMMTNFTVVRDWEWRFYLELEDAIVKGGRQKKKVWVLVDNQAAQCLTSLDASNLRQDSKNLQALRERLFLLWGNLEEHKSQAERKAKAGKHSEPPEHSSDEEEGRGKKPPQVSNRSVSCCIRQYGVRVSEPDARKADAGDGKRWQRMFGLFGTRIVVA</sequence>
<feature type="domain" description="Telomeric single stranded DNA binding POT1/Cdc13" evidence="10">
    <location>
        <begin position="47"/>
        <end position="191"/>
    </location>
</feature>
<dbReference type="InterPro" id="IPR028389">
    <property type="entry name" value="POT1"/>
</dbReference>
<dbReference type="PANTHER" id="PTHR14513">
    <property type="entry name" value="PROTECTION OF TELOMERES 1"/>
    <property type="match status" value="1"/>
</dbReference>
<feature type="non-terminal residue" evidence="11">
    <location>
        <position position="1"/>
    </location>
</feature>
<evidence type="ECO:0000256" key="3">
    <source>
        <dbReference type="ARBA" id="ARBA00008442"/>
    </source>
</evidence>
<dbReference type="SUPFAM" id="SSF50249">
    <property type="entry name" value="Nucleic acid-binding proteins"/>
    <property type="match status" value="2"/>
</dbReference>
<proteinExistence type="inferred from homology"/>
<reference evidence="11 12" key="1">
    <citation type="submission" date="2017-08" db="EMBL/GenBank/DDBJ databases">
        <title>Harnessing the power of phylogenomics to disentangle the directionality and signatures of interkingdom host jumping in the parasitic fungal genus Tolypocladium.</title>
        <authorList>
            <person name="Quandt C.A."/>
            <person name="Patterson W."/>
            <person name="Spatafora J.W."/>
        </authorList>
    </citation>
    <scope>NUCLEOTIDE SEQUENCE [LARGE SCALE GENOMIC DNA]</scope>
    <source>
        <strain evidence="11 12">CBS 113982</strain>
    </source>
</reference>
<dbReference type="InterPro" id="IPR011564">
    <property type="entry name" value="Telomer_end-bd_POT1/Cdc13"/>
</dbReference>
<evidence type="ECO:0000313" key="11">
    <source>
        <dbReference type="EMBL" id="PNY29712.1"/>
    </source>
</evidence>
<evidence type="ECO:0000256" key="6">
    <source>
        <dbReference type="ARBA" id="ARBA00022895"/>
    </source>
</evidence>
<protein>
    <recommendedName>
        <fullName evidence="4">Protection of telomeres protein 1</fullName>
    </recommendedName>
</protein>
<dbReference type="FunFam" id="2.40.50.140:FF:000303">
    <property type="entry name" value="Protection of telomeres protein 1"/>
    <property type="match status" value="1"/>
</dbReference>
<keyword evidence="12" id="KW-1185">Reference proteome</keyword>
<dbReference type="EMBL" id="NRSZ01000069">
    <property type="protein sequence ID" value="PNY29712.1"/>
    <property type="molecule type" value="Genomic_DNA"/>
</dbReference>
<dbReference type="GO" id="GO:0098505">
    <property type="term" value="F:G-rich strand telomeric DNA binding"/>
    <property type="evidence" value="ECO:0007669"/>
    <property type="project" value="TreeGrafter"/>
</dbReference>
<dbReference type="InterPro" id="IPR012340">
    <property type="entry name" value="NA-bd_OB-fold"/>
</dbReference>
<keyword evidence="8" id="KW-0539">Nucleus</keyword>
<evidence type="ECO:0000256" key="7">
    <source>
        <dbReference type="ARBA" id="ARBA00023125"/>
    </source>
</evidence>
<dbReference type="OrthoDB" id="2186770at2759"/>
<comment type="caution">
    <text evidence="11">The sequence shown here is derived from an EMBL/GenBank/DDBJ whole genome shotgun (WGS) entry which is preliminary data.</text>
</comment>
<feature type="region of interest" description="Disordered" evidence="9">
    <location>
        <begin position="618"/>
        <end position="653"/>
    </location>
</feature>
<comment type="similarity">
    <text evidence="3">Belongs to the telombin family.</text>
</comment>
<evidence type="ECO:0000256" key="4">
    <source>
        <dbReference type="ARBA" id="ARBA00015253"/>
    </source>
</evidence>
<dbReference type="Pfam" id="PF16686">
    <property type="entry name" value="POT1PC"/>
    <property type="match status" value="1"/>
</dbReference>
<evidence type="ECO:0000256" key="5">
    <source>
        <dbReference type="ARBA" id="ARBA00022454"/>
    </source>
</evidence>
<name>A0A2K3QQ95_9HYPO</name>
<dbReference type="Gene3D" id="2.40.50.140">
    <property type="entry name" value="Nucleic acid-binding proteins"/>
    <property type="match status" value="2"/>
</dbReference>
<dbReference type="InterPro" id="IPR032042">
    <property type="entry name" value="POT1PC"/>
</dbReference>
<feature type="compositionally biased region" description="Basic and acidic residues" evidence="9">
    <location>
        <begin position="618"/>
        <end position="635"/>
    </location>
</feature>
<dbReference type="SMART" id="SM00976">
    <property type="entry name" value="Telo_bind"/>
    <property type="match status" value="1"/>
</dbReference>
<dbReference type="Proteomes" id="UP000236621">
    <property type="component" value="Unassembled WGS sequence"/>
</dbReference>
<keyword evidence="6" id="KW-0779">Telomere</keyword>
<organism evidence="11 12">
    <name type="scientific">Tolypocladium capitatum</name>
    <dbReference type="NCBI Taxonomy" id="45235"/>
    <lineage>
        <taxon>Eukaryota</taxon>
        <taxon>Fungi</taxon>
        <taxon>Dikarya</taxon>
        <taxon>Ascomycota</taxon>
        <taxon>Pezizomycotina</taxon>
        <taxon>Sordariomycetes</taxon>
        <taxon>Hypocreomycetidae</taxon>
        <taxon>Hypocreales</taxon>
        <taxon>Ophiocordycipitaceae</taxon>
        <taxon>Tolypocladium</taxon>
    </lineage>
</organism>
<evidence type="ECO:0000259" key="10">
    <source>
        <dbReference type="SMART" id="SM00976"/>
    </source>
</evidence>
<keyword evidence="7" id="KW-0238">DNA-binding</keyword>
<comment type="subcellular location">
    <subcellularLocation>
        <location evidence="2">Chromosome</location>
        <location evidence="2">Telomere</location>
    </subcellularLocation>
    <subcellularLocation>
        <location evidence="1">Nucleus</location>
    </subcellularLocation>
</comment>
<dbReference type="GO" id="GO:0032210">
    <property type="term" value="P:regulation of telomere maintenance via telomerase"/>
    <property type="evidence" value="ECO:0007669"/>
    <property type="project" value="TreeGrafter"/>
</dbReference>
<evidence type="ECO:0000256" key="9">
    <source>
        <dbReference type="SAM" id="MobiDB-lite"/>
    </source>
</evidence>
<feature type="region of interest" description="Disordered" evidence="9">
    <location>
        <begin position="387"/>
        <end position="407"/>
    </location>
</feature>